<organism evidence="1 2">
    <name type="scientific">Saccharopolyspora hordei</name>
    <dbReference type="NCBI Taxonomy" id="1838"/>
    <lineage>
        <taxon>Bacteria</taxon>
        <taxon>Bacillati</taxon>
        <taxon>Actinomycetota</taxon>
        <taxon>Actinomycetes</taxon>
        <taxon>Pseudonocardiales</taxon>
        <taxon>Pseudonocardiaceae</taxon>
        <taxon>Saccharopolyspora</taxon>
    </lineage>
</organism>
<name>A0A853ADI8_9PSEU</name>
<sequence length="103" mass="10868">MSGIRVDVEWLATYAREVRAAGEEIAAAPRELAAAELAPEAFGELGRKAGAAEAYQRLSALLVDQSRRASEALTRAGDELGEVVAFHSGGDDDGALEIRKLEG</sequence>
<proteinExistence type="predicted"/>
<keyword evidence="2" id="KW-1185">Reference proteome</keyword>
<dbReference type="Proteomes" id="UP000587002">
    <property type="component" value="Unassembled WGS sequence"/>
</dbReference>
<accession>A0A853ADI8</accession>
<gene>
    <name evidence="1" type="ORF">HNR68_001182</name>
</gene>
<evidence type="ECO:0000313" key="2">
    <source>
        <dbReference type="Proteomes" id="UP000587002"/>
    </source>
</evidence>
<reference evidence="1 2" key="1">
    <citation type="submission" date="2020-07" db="EMBL/GenBank/DDBJ databases">
        <title>Sequencing the genomes of 1000 actinobacteria strains.</title>
        <authorList>
            <person name="Klenk H.-P."/>
        </authorList>
    </citation>
    <scope>NUCLEOTIDE SEQUENCE [LARGE SCALE GENOMIC DNA]</scope>
    <source>
        <strain evidence="1 2">DSM 44065</strain>
    </source>
</reference>
<dbReference type="EMBL" id="JACCFJ010000001">
    <property type="protein sequence ID" value="NYI82552.1"/>
    <property type="molecule type" value="Genomic_DNA"/>
</dbReference>
<dbReference type="AlphaFoldDB" id="A0A853ADI8"/>
<protein>
    <recommendedName>
        <fullName evidence="3">ESX-1 secretion-associated protein</fullName>
    </recommendedName>
</protein>
<evidence type="ECO:0008006" key="3">
    <source>
        <dbReference type="Google" id="ProtNLM"/>
    </source>
</evidence>
<evidence type="ECO:0000313" key="1">
    <source>
        <dbReference type="EMBL" id="NYI82552.1"/>
    </source>
</evidence>
<dbReference type="RefSeq" id="WP_179718427.1">
    <property type="nucleotide sequence ID" value="NZ_BAABFH010000001.1"/>
</dbReference>
<comment type="caution">
    <text evidence="1">The sequence shown here is derived from an EMBL/GenBank/DDBJ whole genome shotgun (WGS) entry which is preliminary data.</text>
</comment>